<gene>
    <name evidence="1" type="ORF">KME32_36400</name>
</gene>
<accession>A0A951Q6H6</accession>
<organism evidence="1 2">
    <name type="scientific">Mojavia pulchra JT2-VF2</name>
    <dbReference type="NCBI Taxonomy" id="287848"/>
    <lineage>
        <taxon>Bacteria</taxon>
        <taxon>Bacillati</taxon>
        <taxon>Cyanobacteriota</taxon>
        <taxon>Cyanophyceae</taxon>
        <taxon>Nostocales</taxon>
        <taxon>Nostocaceae</taxon>
    </lineage>
</organism>
<evidence type="ECO:0000313" key="1">
    <source>
        <dbReference type="EMBL" id="MBW4566438.1"/>
    </source>
</evidence>
<dbReference type="Proteomes" id="UP000715781">
    <property type="component" value="Unassembled WGS sequence"/>
</dbReference>
<dbReference type="AlphaFoldDB" id="A0A951Q6H6"/>
<sequence>MLTIYRSESDRLLRVSWFKRKLALNNLIPVKDEAIASVPPVAQPCSTKTGVSSYARSHIQPR</sequence>
<protein>
    <submittedName>
        <fullName evidence="1">Uncharacterized protein</fullName>
    </submittedName>
</protein>
<evidence type="ECO:0000313" key="2">
    <source>
        <dbReference type="Proteomes" id="UP000715781"/>
    </source>
</evidence>
<proteinExistence type="predicted"/>
<dbReference type="EMBL" id="JAHHHN010000085">
    <property type="protein sequence ID" value="MBW4566438.1"/>
    <property type="molecule type" value="Genomic_DNA"/>
</dbReference>
<name>A0A951Q6H6_9NOST</name>
<reference evidence="1" key="2">
    <citation type="journal article" date="2022" name="Microbiol. Resour. Announc.">
        <title>Metagenome Sequencing to Explore Phylogenomics of Terrestrial Cyanobacteria.</title>
        <authorList>
            <person name="Ward R.D."/>
            <person name="Stajich J.E."/>
            <person name="Johansen J.R."/>
            <person name="Huntemann M."/>
            <person name="Clum A."/>
            <person name="Foster B."/>
            <person name="Foster B."/>
            <person name="Roux S."/>
            <person name="Palaniappan K."/>
            <person name="Varghese N."/>
            <person name="Mukherjee S."/>
            <person name="Reddy T.B.K."/>
            <person name="Daum C."/>
            <person name="Copeland A."/>
            <person name="Chen I.A."/>
            <person name="Ivanova N.N."/>
            <person name="Kyrpides N.C."/>
            <person name="Shapiro N."/>
            <person name="Eloe-Fadrosh E.A."/>
            <person name="Pietrasiak N."/>
        </authorList>
    </citation>
    <scope>NUCLEOTIDE SEQUENCE</scope>
    <source>
        <strain evidence="1">JT2-VF2</strain>
    </source>
</reference>
<reference evidence="1" key="1">
    <citation type="submission" date="2021-05" db="EMBL/GenBank/DDBJ databases">
        <authorList>
            <person name="Pietrasiak N."/>
            <person name="Ward R."/>
            <person name="Stajich J.E."/>
            <person name="Kurbessoian T."/>
        </authorList>
    </citation>
    <scope>NUCLEOTIDE SEQUENCE</scope>
    <source>
        <strain evidence="1">JT2-VF2</strain>
    </source>
</reference>
<comment type="caution">
    <text evidence="1">The sequence shown here is derived from an EMBL/GenBank/DDBJ whole genome shotgun (WGS) entry which is preliminary data.</text>
</comment>